<dbReference type="CDD" id="cd00466">
    <property type="entry name" value="DHQase_II"/>
    <property type="match status" value="1"/>
</dbReference>
<evidence type="ECO:0000313" key="12">
    <source>
        <dbReference type="EMBL" id="GEB51113.1"/>
    </source>
</evidence>
<dbReference type="Pfam" id="PF01220">
    <property type="entry name" value="DHquinase_II"/>
    <property type="match status" value="1"/>
</dbReference>
<feature type="active site" description="Proton donor" evidence="8 9">
    <location>
        <position position="123"/>
    </location>
</feature>
<evidence type="ECO:0000256" key="3">
    <source>
        <dbReference type="ARBA" id="ARBA00011037"/>
    </source>
</evidence>
<feature type="binding site" evidence="8 10">
    <location>
        <position position="94"/>
    </location>
    <ligand>
        <name>substrate</name>
    </ligand>
</feature>
<sequence>MNANPAPSPASPVSSASSASPARILLLHGPNLNLLGERDRATYGSTTLRDIEERTTALGAELGAEVRCAQSNSEGALIDLVHSTRTGDDGIVFNPGAYAHYSYALRDALEAVAGLGVPCVEVHISNVHARETFRHTSVTAPVCQGMVSGHGDFGYELALRSVLHRVAEWRAAGTARSARG</sequence>
<reference evidence="12 13" key="1">
    <citation type="submission" date="2019-06" db="EMBL/GenBank/DDBJ databases">
        <title>Whole genome shotgun sequence of Streptomyces cacaoi subsp. cacaoi NBRC 12748.</title>
        <authorList>
            <person name="Hosoyama A."/>
            <person name="Uohara A."/>
            <person name="Ohji S."/>
            <person name="Ichikawa N."/>
        </authorList>
    </citation>
    <scope>NUCLEOTIDE SEQUENCE [LARGE SCALE GENOMIC DNA]</scope>
    <source>
        <strain evidence="12 13">NBRC 12748</strain>
    </source>
</reference>
<comment type="catalytic activity">
    <reaction evidence="1 8">
        <text>3-dehydroquinate = 3-dehydroshikimate + H2O</text>
        <dbReference type="Rhea" id="RHEA:21096"/>
        <dbReference type="ChEBI" id="CHEBI:15377"/>
        <dbReference type="ChEBI" id="CHEBI:16630"/>
        <dbReference type="ChEBI" id="CHEBI:32364"/>
        <dbReference type="EC" id="4.2.1.10"/>
    </reaction>
</comment>
<evidence type="ECO:0000256" key="7">
    <source>
        <dbReference type="ARBA" id="ARBA00023239"/>
    </source>
</evidence>
<feature type="binding site" evidence="8 10">
    <location>
        <position position="134"/>
    </location>
    <ligand>
        <name>substrate</name>
    </ligand>
</feature>
<dbReference type="EMBL" id="BJMM01000018">
    <property type="protein sequence ID" value="GEB51113.1"/>
    <property type="molecule type" value="Genomic_DNA"/>
</dbReference>
<dbReference type="GO" id="GO:0009423">
    <property type="term" value="P:chorismate biosynthetic process"/>
    <property type="evidence" value="ECO:0007669"/>
    <property type="project" value="UniProtKB-UniRule"/>
</dbReference>
<dbReference type="GO" id="GO:0009073">
    <property type="term" value="P:aromatic amino acid family biosynthetic process"/>
    <property type="evidence" value="ECO:0007669"/>
    <property type="project" value="UniProtKB-KW"/>
</dbReference>
<dbReference type="PANTHER" id="PTHR21272">
    <property type="entry name" value="CATABOLIC 3-DEHYDROQUINASE"/>
    <property type="match status" value="1"/>
</dbReference>
<dbReference type="Gene3D" id="3.40.50.9100">
    <property type="entry name" value="Dehydroquinase, class II"/>
    <property type="match status" value="1"/>
</dbReference>
<dbReference type="InterPro" id="IPR036441">
    <property type="entry name" value="DHquinase_II_sf"/>
</dbReference>
<dbReference type="UniPathway" id="UPA00053">
    <property type="reaction ID" value="UER00086"/>
</dbReference>
<dbReference type="GO" id="GO:0008652">
    <property type="term" value="P:amino acid biosynthetic process"/>
    <property type="evidence" value="ECO:0007669"/>
    <property type="project" value="UniProtKB-KW"/>
</dbReference>
<dbReference type="NCBIfam" id="NF003805">
    <property type="entry name" value="PRK05395.1-2"/>
    <property type="match status" value="1"/>
</dbReference>
<dbReference type="PANTHER" id="PTHR21272:SF3">
    <property type="entry name" value="CATABOLIC 3-DEHYDROQUINASE"/>
    <property type="match status" value="1"/>
</dbReference>
<keyword evidence="6 8" id="KW-0057">Aromatic amino acid biosynthesis</keyword>
<evidence type="ECO:0000256" key="9">
    <source>
        <dbReference type="PIRSR" id="PIRSR001399-1"/>
    </source>
</evidence>
<comment type="function">
    <text evidence="8">Catalyzes a trans-dehydration via an enolate intermediate.</text>
</comment>
<organism evidence="12 13">
    <name type="scientific">Streptomyces cacaoi</name>
    <dbReference type="NCBI Taxonomy" id="1898"/>
    <lineage>
        <taxon>Bacteria</taxon>
        <taxon>Bacillati</taxon>
        <taxon>Actinomycetota</taxon>
        <taxon>Actinomycetes</taxon>
        <taxon>Kitasatosporales</taxon>
        <taxon>Streptomycetaceae</taxon>
        <taxon>Streptomyces</taxon>
    </lineage>
</organism>
<evidence type="ECO:0000256" key="6">
    <source>
        <dbReference type="ARBA" id="ARBA00023141"/>
    </source>
</evidence>
<dbReference type="Proteomes" id="UP000319210">
    <property type="component" value="Unassembled WGS sequence"/>
</dbReference>
<dbReference type="GO" id="GO:0003855">
    <property type="term" value="F:3-dehydroquinate dehydratase activity"/>
    <property type="evidence" value="ECO:0007669"/>
    <property type="project" value="UniProtKB-UniRule"/>
</dbReference>
<dbReference type="SUPFAM" id="SSF52304">
    <property type="entry name" value="Type II 3-dehydroquinate dehydratase"/>
    <property type="match status" value="1"/>
</dbReference>
<feature type="site" description="Transition state stabilizer" evidence="8 11">
    <location>
        <position position="38"/>
    </location>
</feature>
<evidence type="ECO:0000256" key="10">
    <source>
        <dbReference type="PIRSR" id="PIRSR001399-2"/>
    </source>
</evidence>
<comment type="pathway">
    <text evidence="2 8">Metabolic intermediate biosynthesis; chorismate biosynthesis; chorismate from D-erythrose 4-phosphate and phosphoenolpyruvate: step 3/7.</text>
</comment>
<evidence type="ECO:0000256" key="1">
    <source>
        <dbReference type="ARBA" id="ARBA00001864"/>
    </source>
</evidence>
<keyword evidence="8" id="KW-0028">Amino-acid biosynthesis</keyword>
<feature type="binding site" evidence="8 10">
    <location>
        <position position="100"/>
    </location>
    <ligand>
        <name>substrate</name>
    </ligand>
</feature>
<evidence type="ECO:0000256" key="11">
    <source>
        <dbReference type="PIRSR" id="PIRSR001399-3"/>
    </source>
</evidence>
<dbReference type="PROSITE" id="PS01029">
    <property type="entry name" value="DEHYDROQUINASE_II"/>
    <property type="match status" value="1"/>
</dbReference>
<evidence type="ECO:0000256" key="5">
    <source>
        <dbReference type="ARBA" id="ARBA00012060"/>
    </source>
</evidence>
<keyword evidence="13" id="KW-1185">Reference proteome</keyword>
<accession>A0A4Y3R2X6</accession>
<dbReference type="InterPro" id="IPR001874">
    <property type="entry name" value="DHquinase_II"/>
</dbReference>
<feature type="binding site" evidence="8 10">
    <location>
        <begin position="124"/>
        <end position="125"/>
    </location>
    <ligand>
        <name>substrate</name>
    </ligand>
</feature>
<evidence type="ECO:0000313" key="13">
    <source>
        <dbReference type="Proteomes" id="UP000319210"/>
    </source>
</evidence>
<comment type="caution">
    <text evidence="12">The sequence shown here is derived from an EMBL/GenBank/DDBJ whole genome shotgun (WGS) entry which is preliminary data.</text>
</comment>
<evidence type="ECO:0000256" key="4">
    <source>
        <dbReference type="ARBA" id="ARBA00011193"/>
    </source>
</evidence>
<gene>
    <name evidence="8 12" type="primary">aroQ</name>
    <name evidence="12" type="ORF">SCA03_36640</name>
</gene>
<protein>
    <recommendedName>
        <fullName evidence="5 8">3-dehydroquinate dehydratase</fullName>
        <shortName evidence="8">3-dehydroquinase</shortName>
        <ecNumber evidence="5 8">4.2.1.10</ecNumber>
    </recommendedName>
    <alternativeName>
        <fullName evidence="8">Type II DHQase</fullName>
    </alternativeName>
</protein>
<dbReference type="AlphaFoldDB" id="A0A4Y3R2X6"/>
<evidence type="ECO:0000256" key="2">
    <source>
        <dbReference type="ARBA" id="ARBA00004902"/>
    </source>
</evidence>
<comment type="subunit">
    <text evidence="4 8">Homododecamer.</text>
</comment>
<dbReference type="GO" id="GO:0019631">
    <property type="term" value="P:quinate catabolic process"/>
    <property type="evidence" value="ECO:0007669"/>
    <property type="project" value="TreeGrafter"/>
</dbReference>
<feature type="binding site" evidence="8 10">
    <location>
        <position position="107"/>
    </location>
    <ligand>
        <name>substrate</name>
    </ligand>
</feature>
<evidence type="ECO:0000256" key="8">
    <source>
        <dbReference type="HAMAP-Rule" id="MF_00169"/>
    </source>
</evidence>
<comment type="similarity">
    <text evidence="3 8">Belongs to the type-II 3-dehydroquinase family.</text>
</comment>
<dbReference type="EC" id="4.2.1.10" evidence="5 8"/>
<keyword evidence="7 8" id="KW-0456">Lyase</keyword>
<feature type="active site" description="Proton acceptor" evidence="8 9">
    <location>
        <position position="43"/>
    </location>
</feature>
<dbReference type="NCBIfam" id="TIGR01088">
    <property type="entry name" value="aroQ"/>
    <property type="match status" value="1"/>
</dbReference>
<dbReference type="NCBIfam" id="NF003807">
    <property type="entry name" value="PRK05395.1-4"/>
    <property type="match status" value="1"/>
</dbReference>
<dbReference type="NCBIfam" id="NF003806">
    <property type="entry name" value="PRK05395.1-3"/>
    <property type="match status" value="1"/>
</dbReference>
<name>A0A4Y3R2X6_STRCI</name>
<dbReference type="PIRSF" id="PIRSF001399">
    <property type="entry name" value="DHquinase_II"/>
    <property type="match status" value="1"/>
</dbReference>
<dbReference type="InterPro" id="IPR018509">
    <property type="entry name" value="DHquinase_II_CS"/>
</dbReference>
<dbReference type="HAMAP" id="MF_00169">
    <property type="entry name" value="AroQ"/>
    <property type="match status" value="1"/>
</dbReference>
<dbReference type="RefSeq" id="WP_230988789.1">
    <property type="nucleotide sequence ID" value="NZ_BJMM01000018.1"/>
</dbReference>
<proteinExistence type="inferred from homology"/>